<dbReference type="VEuPathDB" id="FungiDB:yc1106_10037"/>
<dbReference type="AlphaFoldDB" id="A0A9Q9DVY8"/>
<proteinExistence type="predicted"/>
<dbReference type="OrthoDB" id="5374757at2759"/>
<name>A0A9Q9DVY8_CURCL</name>
<accession>A0A9Q9DVY8</accession>
<dbReference type="EMBL" id="CP089281">
    <property type="protein sequence ID" value="USP82763.1"/>
    <property type="molecule type" value="Genomic_DNA"/>
</dbReference>
<keyword evidence="3" id="KW-1185">Reference proteome</keyword>
<sequence length="286" mass="31655">MAPLRRYLRITKHSVLEVRIYLDRPADAEAWLLKRGDPALPRVIEAIRPLVLPKLREENERGKGRGGAKAKKKGVKDVVVQDDFEVSIFLTELSSRHSVLTKQKIFKDKARIQSNSGKLTSWLTTGTSDEPVVIHEDAAEPIAIREEEDDDRVNLSDIPEAKTTNNEDSPGLVPNEADACSEVSESESEKSDLFVPEPSTRTRSNKNKGQDRDDEGPRGDDQKKLGLRTSYEGFSIYGRILCLVVKRRGVRNTASASGAASSQAMLENWVSTQAVADAQDDDEDAA</sequence>
<evidence type="ECO:0000313" key="3">
    <source>
        <dbReference type="Proteomes" id="UP001056012"/>
    </source>
</evidence>
<feature type="region of interest" description="Disordered" evidence="1">
    <location>
        <begin position="139"/>
        <end position="226"/>
    </location>
</feature>
<dbReference type="Proteomes" id="UP001056012">
    <property type="component" value="Chromosome 8"/>
</dbReference>
<reference evidence="2" key="1">
    <citation type="submission" date="2021-12" db="EMBL/GenBank/DDBJ databases">
        <title>Curvularia clavata genome.</title>
        <authorList>
            <person name="Cao Y."/>
        </authorList>
    </citation>
    <scope>NUCLEOTIDE SEQUENCE</scope>
    <source>
        <strain evidence="2">Yc1106</strain>
    </source>
</reference>
<organism evidence="2 3">
    <name type="scientific">Curvularia clavata</name>
    <dbReference type="NCBI Taxonomy" id="95742"/>
    <lineage>
        <taxon>Eukaryota</taxon>
        <taxon>Fungi</taxon>
        <taxon>Dikarya</taxon>
        <taxon>Ascomycota</taxon>
        <taxon>Pezizomycotina</taxon>
        <taxon>Dothideomycetes</taxon>
        <taxon>Pleosporomycetidae</taxon>
        <taxon>Pleosporales</taxon>
        <taxon>Pleosporineae</taxon>
        <taxon>Pleosporaceae</taxon>
        <taxon>Curvularia</taxon>
    </lineage>
</organism>
<gene>
    <name evidence="2" type="ORF">yc1106_10037</name>
</gene>
<dbReference type="PANTHER" id="PTHR40635">
    <property type="match status" value="1"/>
</dbReference>
<evidence type="ECO:0000256" key="1">
    <source>
        <dbReference type="SAM" id="MobiDB-lite"/>
    </source>
</evidence>
<dbReference type="PANTHER" id="PTHR40635:SF1">
    <property type="match status" value="1"/>
</dbReference>
<protein>
    <submittedName>
        <fullName evidence="2">Uncharacterized protein</fullName>
    </submittedName>
</protein>
<feature type="compositionally biased region" description="Basic and acidic residues" evidence="1">
    <location>
        <begin position="208"/>
        <end position="224"/>
    </location>
</feature>
<evidence type="ECO:0000313" key="2">
    <source>
        <dbReference type="EMBL" id="USP82763.1"/>
    </source>
</evidence>